<feature type="domain" description="N-terminal Ras-GEF" evidence="5">
    <location>
        <begin position="959"/>
        <end position="1114"/>
    </location>
</feature>
<keyword evidence="1" id="KW-0479">Metal-binding</keyword>
<evidence type="ECO:0008006" key="8">
    <source>
        <dbReference type="Google" id="ProtNLM"/>
    </source>
</evidence>
<name>A0A8H5H4H6_9AGAR</name>
<dbReference type="PROSITE" id="PS50212">
    <property type="entry name" value="RASGEF_NTER"/>
    <property type="match status" value="1"/>
</dbReference>
<keyword evidence="7" id="KW-1185">Reference proteome</keyword>
<dbReference type="SUPFAM" id="SSF48366">
    <property type="entry name" value="Ras GEF"/>
    <property type="match status" value="1"/>
</dbReference>
<evidence type="ECO:0000256" key="3">
    <source>
        <dbReference type="SAM" id="MobiDB-lite"/>
    </source>
</evidence>
<comment type="caution">
    <text evidence="6">The sequence shown here is derived from an EMBL/GenBank/DDBJ whole genome shotgun (WGS) entry which is preliminary data.</text>
</comment>
<feature type="region of interest" description="Disordered" evidence="3">
    <location>
        <begin position="115"/>
        <end position="142"/>
    </location>
</feature>
<feature type="compositionally biased region" description="Acidic residues" evidence="3">
    <location>
        <begin position="223"/>
        <end position="233"/>
    </location>
</feature>
<reference evidence="6 7" key="1">
    <citation type="journal article" date="2020" name="ISME J.">
        <title>Uncovering the hidden diversity of litter-decomposition mechanisms in mushroom-forming fungi.</title>
        <authorList>
            <person name="Floudas D."/>
            <person name="Bentzer J."/>
            <person name="Ahren D."/>
            <person name="Johansson T."/>
            <person name="Persson P."/>
            <person name="Tunlid A."/>
        </authorList>
    </citation>
    <scope>NUCLEOTIDE SEQUENCE [LARGE SCALE GENOMIC DNA]</scope>
    <source>
        <strain evidence="6 7">CBS 406.79</strain>
    </source>
</reference>
<dbReference type="InterPro" id="IPR013087">
    <property type="entry name" value="Znf_C2H2_type"/>
</dbReference>
<dbReference type="InterPro" id="IPR041078">
    <property type="entry name" value="Plavaka"/>
</dbReference>
<gene>
    <name evidence="6" type="ORF">D9757_009573</name>
</gene>
<feature type="region of interest" description="Disordered" evidence="3">
    <location>
        <begin position="203"/>
        <end position="269"/>
    </location>
</feature>
<dbReference type="Gene3D" id="3.60.130.30">
    <property type="match status" value="1"/>
</dbReference>
<evidence type="ECO:0000256" key="2">
    <source>
        <dbReference type="PROSITE-ProRule" id="PRU00135"/>
    </source>
</evidence>
<keyword evidence="1" id="KW-0863">Zinc-finger</keyword>
<dbReference type="Proteomes" id="UP000518752">
    <property type="component" value="Unassembled WGS sequence"/>
</dbReference>
<proteinExistence type="predicted"/>
<feature type="compositionally biased region" description="Low complexity" evidence="3">
    <location>
        <begin position="1530"/>
        <end position="1548"/>
    </location>
</feature>
<feature type="compositionally biased region" description="Low complexity" evidence="3">
    <location>
        <begin position="1254"/>
        <end position="1263"/>
    </location>
</feature>
<feature type="domain" description="C2H2-type" evidence="4">
    <location>
        <begin position="5"/>
        <end position="39"/>
    </location>
</feature>
<feature type="compositionally biased region" description="Polar residues" evidence="3">
    <location>
        <begin position="934"/>
        <end position="952"/>
    </location>
</feature>
<feature type="compositionally biased region" description="Basic and acidic residues" evidence="3">
    <location>
        <begin position="132"/>
        <end position="141"/>
    </location>
</feature>
<dbReference type="EMBL" id="JAACJN010000089">
    <property type="protein sequence ID" value="KAF5376609.1"/>
    <property type="molecule type" value="Genomic_DNA"/>
</dbReference>
<feature type="compositionally biased region" description="Low complexity" evidence="3">
    <location>
        <begin position="1141"/>
        <end position="1153"/>
    </location>
</feature>
<accession>A0A8H5H4H6</accession>
<dbReference type="InterPro" id="IPR000651">
    <property type="entry name" value="Ras-like_Gua-exchang_fac_N"/>
</dbReference>
<feature type="region of interest" description="Disordered" evidence="3">
    <location>
        <begin position="1513"/>
        <end position="1548"/>
    </location>
</feature>
<feature type="region of interest" description="Disordered" evidence="3">
    <location>
        <begin position="1136"/>
        <end position="1156"/>
    </location>
</feature>
<dbReference type="GO" id="GO:0005085">
    <property type="term" value="F:guanyl-nucleotide exchange factor activity"/>
    <property type="evidence" value="ECO:0007669"/>
    <property type="project" value="UniProtKB-KW"/>
</dbReference>
<dbReference type="PROSITE" id="PS50157">
    <property type="entry name" value="ZINC_FINGER_C2H2_2"/>
    <property type="match status" value="1"/>
</dbReference>
<evidence type="ECO:0000259" key="4">
    <source>
        <dbReference type="PROSITE" id="PS50157"/>
    </source>
</evidence>
<dbReference type="InterPro" id="IPR023578">
    <property type="entry name" value="Ras_GEF_dom_sf"/>
</dbReference>
<organism evidence="6 7">
    <name type="scientific">Collybiopsis confluens</name>
    <dbReference type="NCBI Taxonomy" id="2823264"/>
    <lineage>
        <taxon>Eukaryota</taxon>
        <taxon>Fungi</taxon>
        <taxon>Dikarya</taxon>
        <taxon>Basidiomycota</taxon>
        <taxon>Agaricomycotina</taxon>
        <taxon>Agaricomycetes</taxon>
        <taxon>Agaricomycetidae</taxon>
        <taxon>Agaricales</taxon>
        <taxon>Marasmiineae</taxon>
        <taxon>Omphalotaceae</taxon>
        <taxon>Collybiopsis</taxon>
    </lineage>
</organism>
<dbReference type="Pfam" id="PF18759">
    <property type="entry name" value="Plavaka"/>
    <property type="match status" value="1"/>
</dbReference>
<dbReference type="OrthoDB" id="79452at2759"/>
<evidence type="ECO:0000313" key="7">
    <source>
        <dbReference type="Proteomes" id="UP000518752"/>
    </source>
</evidence>
<feature type="region of interest" description="Disordered" evidence="3">
    <location>
        <begin position="1754"/>
        <end position="1779"/>
    </location>
</feature>
<dbReference type="GO" id="GO:0008270">
    <property type="term" value="F:zinc ion binding"/>
    <property type="evidence" value="ECO:0007669"/>
    <property type="project" value="UniProtKB-KW"/>
</dbReference>
<evidence type="ECO:0000259" key="5">
    <source>
        <dbReference type="PROSITE" id="PS50212"/>
    </source>
</evidence>
<dbReference type="InterPro" id="IPR049233">
    <property type="entry name" value="DUF6830"/>
</dbReference>
<dbReference type="Pfam" id="PF20722">
    <property type="entry name" value="DUF6830"/>
    <property type="match status" value="1"/>
</dbReference>
<feature type="region of interest" description="Disordered" evidence="3">
    <location>
        <begin position="872"/>
        <end position="952"/>
    </location>
</feature>
<feature type="compositionally biased region" description="Low complexity" evidence="3">
    <location>
        <begin position="234"/>
        <end position="260"/>
    </location>
</feature>
<keyword evidence="2" id="KW-0344">Guanine-nucleotide releasing factor</keyword>
<feature type="compositionally biased region" description="Low complexity" evidence="3">
    <location>
        <begin position="872"/>
        <end position="893"/>
    </location>
</feature>
<evidence type="ECO:0000313" key="6">
    <source>
        <dbReference type="EMBL" id="KAF5376609.1"/>
    </source>
</evidence>
<protein>
    <recommendedName>
        <fullName evidence="8">C2H2-type domain-containing protein</fullName>
    </recommendedName>
</protein>
<evidence type="ECO:0000256" key="1">
    <source>
        <dbReference type="PROSITE-ProRule" id="PRU00042"/>
    </source>
</evidence>
<feature type="region of interest" description="Disordered" evidence="3">
    <location>
        <begin position="1244"/>
        <end position="1263"/>
    </location>
</feature>
<sequence length="1992" mass="221499">MPTEFLCPVPTCYKSFSKPGDRQRHIKTKEDDAHREEYQRQMKAQAARITSTINRLNHIADKTTTHHSAASIGSAGRQEVLHPQLQHSHSNDHMDIDDLNVDDERPVVGFMNVDKDSVHSESCEDSSDGDLDDHYNDCRESEDSDIEDCASLCSLSDDDSEDESMHDTIFQAKPESHDDENVKQLQESYYRGMATLMEGMTSTSNQFDFLPPPHKSASPAMSDLDDNDSDLESGFDNSDSSSISMDSTSTSSKDPPGSSIEEASGPNAYRNMARTLVENEDEEPRTWWWHPTAEKSGLQGQDEYYPFATRLDWEVAEWAVKEKISQKSFDQLLQIPQIQEKLGLSYANSRAMLKYIDAIPDRCGVWYTKELSFRDSPDDHFTVHHRDPIQAIKALWGDPAFAEHLIYKPGKLFYGKKQTENMRMFSEMWTAGFWNAVQGAIPDGGTVCPIIIASDKTNLTRFSGNKSAYPVYLTIDSIRWLGTTDNYNTEAFERHHIDMAKKGWEASNKRDHFPQMTQWLARQEKILSYNFYRNWFDSTEEALTQNISDLNDRVDSNVDILGQNQDAEEYTLKPNTGLVKMGNKKKEYSNVQAPALTGSAANPHVQHQLQSHIQIVRHPHEPKKSLSRISDSHNAPGFVLALKHYLNSYLPASQQASKSDVLQASLPFTSLNVWHQFKFTPANLLYDDSDVPKEIVKAVPATKKTPVIRYDTVIAMKENTSKTTWAPSNSAVGNLLGINGSAGDDSTQRIPVFGEGRDLPPTIDGSRVEYGFLPGLMRWEPAELEVAPDLTTPSIPTPLKTSACVYQALPGCSPIVVRASTAPSPAPSSSNSLFPVSRPSALPKSPVHIHLRPLCVLLALYNGNLLLAVQNSSVGSSSTGSRPSSLVRSRPPSAADLDTSFSDGTKPDKPMSRTPSIRVKPGSSAGLERKSSMAKRSSLPSLSQRQPFTLAENSSEPPLRVLVQAGTLDRLVGALVHGLHNVSVSAADDSGEMSLRVGMTRELLLDHKEFSRVWWNVFRSFLTPLIFFELLRKIYLKSQLSGSPPLPDQYLTAISLKSHVLETIKLWLTKGGGAQDVLDDAQLFQALRTFFSNSSGHIIHFASIALEDSAIRQAWDALNDSREALERLVLTQTMRPSRYQSTPSSRSTVTTPESRVRNLSVREPPDLDRISPEEFVDNIDGMAFAAFNNVTEEDLYITTDLLEVQSADRTGWFPEREPLAQEDQVEIQTIHGYLQEVDPSSLISELSRKPVPPSSSWNPSSFNPPQISKAVAPRLGLYKRQSRLEFLLQLIEVARLGNADSLSPDNVSRQASVRSFVEAAVTSAILSPECRLHQRAWLNIATSRGCNYETLVQLLTRPSVRSISSKDPLTVDTGWLIEGILDAIAMPDLVESHNEEGQNLVNFDRCRQLNEYFFLLLGCMFGFLCSGKESRAYRLTPNTPIQGPTPFLLQAALGICTKSPASCGSPLPQCCSSPGCPPPFCFAPFLEEAPDSDPELDLEAEELPDNLAAYLDSAARDSSSDPRSSPPASRPSSPFVSRPSSPFASRPSSPFAFNPEDYLPQPVASLFPSQHLSASASAALRVEEEEILTYKSGASVSDAPPSKKAKLAAEDVKAQGRQARRLRKQLRNREKRAGPRMELQKNRATILKGVVRKRLSEAKPLDAAESFETDKLPAASNGWSGIRQTLAKVLHPLEVLLGQEYKMQLVPWYGQKTYATIDAQGRIVAVLGGTPRDPKWPILTNRLTKKIRQARGKMSFSEKQKKQKRGDFPSVSVGNSFGGGSKRPGTMAFYGKHNRQLLQGLISSESFLRLVGFANCLFKCYAKNTYDFYCQALDRLFQHESYLHRWMEKSAFASVSFNMGPQTASWPHTDSNNLAFGWCAITALGDFDPDKGGHLVLWDLGLVVRFPPGSTILIPSALLKHSNVPIQEGEERFSIIQYTSSGLFRWLYNGFMSDKDFVAKATPEMKAKRAEEAKERWGNGLKMFTLWVDLSL</sequence>
<keyword evidence="1" id="KW-0862">Zinc</keyword>